<dbReference type="RefSeq" id="WP_107957336.1">
    <property type="nucleotide sequence ID" value="NZ_QAOG01000002.1"/>
</dbReference>
<gene>
    <name evidence="7" type="ORF">C8J26_1493</name>
</gene>
<comment type="caution">
    <text evidence="7">The sequence shown here is derived from an EMBL/GenBank/DDBJ whole genome shotgun (WGS) entry which is preliminary data.</text>
</comment>
<dbReference type="Gene3D" id="3.50.50.60">
    <property type="entry name" value="FAD/NAD(P)-binding domain"/>
    <property type="match status" value="1"/>
</dbReference>
<dbReference type="NCBIfam" id="NF009906">
    <property type="entry name" value="PRK13369.1"/>
    <property type="match status" value="1"/>
</dbReference>
<evidence type="ECO:0000256" key="5">
    <source>
        <dbReference type="ARBA" id="ARBA00023002"/>
    </source>
</evidence>
<feature type="domain" description="FAD dependent oxidoreductase" evidence="6">
    <location>
        <begin position="6"/>
        <end position="319"/>
    </location>
</feature>
<keyword evidence="5" id="KW-0560">Oxidoreductase</keyword>
<dbReference type="NCBIfam" id="NF008899">
    <property type="entry name" value="PRK12266.1"/>
    <property type="match status" value="1"/>
</dbReference>
<dbReference type="Proteomes" id="UP000244189">
    <property type="component" value="Unassembled WGS sequence"/>
</dbReference>
<dbReference type="SUPFAM" id="SSF51905">
    <property type="entry name" value="FAD/NAD(P)-binding domain"/>
    <property type="match status" value="1"/>
</dbReference>
<keyword evidence="4" id="KW-0274">FAD</keyword>
<dbReference type="PANTHER" id="PTHR11985">
    <property type="entry name" value="GLYCEROL-3-PHOSPHATE DEHYDROGENASE"/>
    <property type="match status" value="1"/>
</dbReference>
<organism evidence="7 8">
    <name type="scientific">Sphingomonas aurantiaca</name>
    <dbReference type="NCBI Taxonomy" id="185949"/>
    <lineage>
        <taxon>Bacteria</taxon>
        <taxon>Pseudomonadati</taxon>
        <taxon>Pseudomonadota</taxon>
        <taxon>Alphaproteobacteria</taxon>
        <taxon>Sphingomonadales</taxon>
        <taxon>Sphingomonadaceae</taxon>
        <taxon>Sphingomonas</taxon>
    </lineage>
</organism>
<dbReference type="GO" id="GO:0046168">
    <property type="term" value="P:glycerol-3-phosphate catabolic process"/>
    <property type="evidence" value="ECO:0007669"/>
    <property type="project" value="TreeGrafter"/>
</dbReference>
<keyword evidence="3" id="KW-0285">Flavoprotein</keyword>
<evidence type="ECO:0000313" key="8">
    <source>
        <dbReference type="Proteomes" id="UP000244189"/>
    </source>
</evidence>
<dbReference type="InterPro" id="IPR006076">
    <property type="entry name" value="FAD-dep_OxRdtase"/>
</dbReference>
<dbReference type="InterPro" id="IPR000447">
    <property type="entry name" value="G3P_DH_FAD-dep"/>
</dbReference>
<dbReference type="Gene3D" id="3.30.9.10">
    <property type="entry name" value="D-Amino Acid Oxidase, subunit A, domain 2"/>
    <property type="match status" value="1"/>
</dbReference>
<name>A0A2T5GPA0_9SPHN</name>
<evidence type="ECO:0000259" key="6">
    <source>
        <dbReference type="Pfam" id="PF01266"/>
    </source>
</evidence>
<dbReference type="InterPro" id="IPR036188">
    <property type="entry name" value="FAD/NAD-bd_sf"/>
</dbReference>
<dbReference type="GO" id="GO:0004368">
    <property type="term" value="F:glycerol-3-phosphate dehydrogenase (quinone) activity"/>
    <property type="evidence" value="ECO:0007669"/>
    <property type="project" value="InterPro"/>
</dbReference>
<dbReference type="EMBL" id="QAOG01000002">
    <property type="protein sequence ID" value="PTQ61170.1"/>
    <property type="molecule type" value="Genomic_DNA"/>
</dbReference>
<comment type="similarity">
    <text evidence="2">Belongs to the FAD-dependent glycerol-3-phosphate dehydrogenase family.</text>
</comment>
<protein>
    <submittedName>
        <fullName evidence="7">Homodimeric glycerol 3-phosphate dehydrogenase (Quinone)</fullName>
    </submittedName>
</protein>
<evidence type="ECO:0000256" key="1">
    <source>
        <dbReference type="ARBA" id="ARBA00001974"/>
    </source>
</evidence>
<proteinExistence type="inferred from homology"/>
<dbReference type="Gene3D" id="1.10.8.870">
    <property type="entry name" value="Alpha-glycerophosphate oxidase, cap domain"/>
    <property type="match status" value="1"/>
</dbReference>
<dbReference type="Pfam" id="PF01266">
    <property type="entry name" value="DAO"/>
    <property type="match status" value="1"/>
</dbReference>
<evidence type="ECO:0000256" key="2">
    <source>
        <dbReference type="ARBA" id="ARBA00007330"/>
    </source>
</evidence>
<sequence length="491" mass="53908">MTQSYDILIVGGGINGAAIAREATLNGLSVLLVEKGDLAGATSSASTKLIHGGLRYLEYYDFKLVAEALRERERLVKAAPHIIRPMRFVLPHENAVRPWWMVRLGLYLYDFLGGRMTLKRSRGLRKADTAYTAPLKNGARGFIYSDAFVDDSRLTVLNAMDAHNAGAEIAVRTELVTARRDGAVWRATLSDGRDITARALVNAAGPWVAELLGRLGINASAGVRLVKGSHIVVPKLYEGDHAYILQLADRRIVFAIPYQGQTEIGTTDVPVDRPEDAVIDDGEIAYLCDAANQHFTRQITPADVTSTWSGVRPLYDDGASEAKAVTRDYVLELDTLGDTGAAPLLSVFGGKITTARHLAEEVLEKIAPTLGITARQTTRDRAFPGGSIPPFATYLAQVRKRWPFLGDARSERMAHAYGALLDEMLAGVTDEAGLGVDLGAGLTELEARWMHDREWARIPEDALLRRSKIGLALSRDQQDSFEAWWQRNFSR</sequence>
<comment type="cofactor">
    <cofactor evidence="1">
        <name>FAD</name>
        <dbReference type="ChEBI" id="CHEBI:57692"/>
    </cofactor>
</comment>
<reference evidence="7 8" key="1">
    <citation type="submission" date="2018-04" db="EMBL/GenBank/DDBJ databases">
        <title>Genomic Encyclopedia of Type Strains, Phase III (KMG-III): the genomes of soil and plant-associated and newly described type strains.</title>
        <authorList>
            <person name="Whitman W."/>
        </authorList>
    </citation>
    <scope>NUCLEOTIDE SEQUENCE [LARGE SCALE GENOMIC DNA]</scope>
    <source>
        <strain evidence="7 8">MA101b</strain>
    </source>
</reference>
<accession>A0A2T5GPA0</accession>
<dbReference type="PANTHER" id="PTHR11985:SF15">
    <property type="entry name" value="GLYCEROL-3-PHOSPHATE DEHYDROGENASE, MITOCHONDRIAL"/>
    <property type="match status" value="1"/>
</dbReference>
<dbReference type="PRINTS" id="PR01001">
    <property type="entry name" value="FADG3PDH"/>
</dbReference>
<dbReference type="AlphaFoldDB" id="A0A2T5GPA0"/>
<keyword evidence="8" id="KW-1185">Reference proteome</keyword>
<evidence type="ECO:0000256" key="3">
    <source>
        <dbReference type="ARBA" id="ARBA00022630"/>
    </source>
</evidence>
<evidence type="ECO:0000313" key="7">
    <source>
        <dbReference type="EMBL" id="PTQ61170.1"/>
    </source>
</evidence>
<dbReference type="InterPro" id="IPR038299">
    <property type="entry name" value="DAO_C_sf"/>
</dbReference>
<evidence type="ECO:0000256" key="4">
    <source>
        <dbReference type="ARBA" id="ARBA00022827"/>
    </source>
</evidence>